<keyword evidence="5" id="KW-1185">Reference proteome</keyword>
<dbReference type="STRING" id="438753.AZC_3533"/>
<dbReference type="SUPFAM" id="SSF55729">
    <property type="entry name" value="Acyl-CoA N-acyltransferases (Nat)"/>
    <property type="match status" value="1"/>
</dbReference>
<reference evidence="4 5" key="4">
    <citation type="journal article" date="2009" name="Appl. Environ. Microbiol.">
        <title>Comparative genome-wide transcriptional profiling of Azorhizobium caulinodans ORS571 grown under free-living and symbiotic conditions.</title>
        <authorList>
            <person name="Tsukada S."/>
            <person name="Aono T."/>
            <person name="Akiba N."/>
            <person name="Lee KB."/>
            <person name="Liu CT."/>
            <person name="Toyazaki H."/>
            <person name="Oyaizu H."/>
        </authorList>
    </citation>
    <scope>NUCLEOTIDE SEQUENCE [LARGE SCALE GENOMIC DNA]</scope>
    <source>
        <strain evidence="5">ATCC 43989 / DSM 5975 / JCM 20966 / LMG 6465 / NBRC 14845 / NCIMB 13405 / ORS 571</strain>
    </source>
</reference>
<feature type="domain" description="N-acetyltransferase" evidence="3">
    <location>
        <begin position="1"/>
        <end position="171"/>
    </location>
</feature>
<reference evidence="4 5" key="6">
    <citation type="journal article" date="2011" name="Appl. Environ. Microbiol.">
        <title>Involvement of the azorhizobial chromosome partition gene (parA) in the onset of bacteroid differentiation during Sesbania rostrata stem nodule development.</title>
        <authorList>
            <person name="Liu CT."/>
            <person name="Lee KB."/>
            <person name="Wang YS."/>
            <person name="Peng MH."/>
            <person name="Lee KT."/>
            <person name="Suzuki S."/>
            <person name="Suzuki T."/>
            <person name="Oyaizu H."/>
        </authorList>
    </citation>
    <scope>NUCLEOTIDE SEQUENCE [LARGE SCALE GENOMIC DNA]</scope>
    <source>
        <strain evidence="5">ATCC 43989 / DSM 5975 / JCM 20966 / LMG 6465 / NBRC 14845 / NCIMB 13405 / ORS 571</strain>
    </source>
</reference>
<keyword evidence="2" id="KW-0012">Acyltransferase</keyword>
<sequence>MNVRALDGDEARAAVPALADVLLDCVAGGASVSFMADMSRAEAEAFWQSIAEGVARGERTLLVSQEGDGRILGTVQVILATPPNQPHRGEIAKMLVHRAGRRQGLGAALMRAAEEAGRAAGKSLLTLDTVTDGDGFRLYRRLGWEVAGTVPEYALWPDGRPCPTTFMWKRV</sequence>
<reference evidence="4 5" key="5">
    <citation type="journal article" date="2010" name="Appl. Environ. Microbiol.">
        <title>phrR-like gene praR of Azorhizobium caulinodans ORS571 is essential for symbiosis with Sesbania rostrata and is involved in expression of reb genes.</title>
        <authorList>
            <person name="Akiba N."/>
            <person name="Aono T."/>
            <person name="Toyazaki H."/>
            <person name="Sato S."/>
            <person name="Oyaizu H."/>
        </authorList>
    </citation>
    <scope>NUCLEOTIDE SEQUENCE [LARGE SCALE GENOMIC DNA]</scope>
    <source>
        <strain evidence="5">ATCC 43989 / DSM 5975 / JCM 20966 / LMG 6465 / NBRC 14845 / NCIMB 13405 / ORS 571</strain>
    </source>
</reference>
<dbReference type="PROSITE" id="PS51186">
    <property type="entry name" value="GNAT"/>
    <property type="match status" value="1"/>
</dbReference>
<dbReference type="eggNOG" id="COG0456">
    <property type="taxonomic scope" value="Bacteria"/>
</dbReference>
<dbReference type="Gene3D" id="3.40.630.30">
    <property type="match status" value="1"/>
</dbReference>
<accession>A8IET5</accession>
<dbReference type="PANTHER" id="PTHR43877">
    <property type="entry name" value="AMINOALKYLPHOSPHONATE N-ACETYLTRANSFERASE-RELATED-RELATED"/>
    <property type="match status" value="1"/>
</dbReference>
<dbReference type="HOGENOM" id="CLU_077728_1_1_5"/>
<evidence type="ECO:0000256" key="2">
    <source>
        <dbReference type="ARBA" id="ARBA00023315"/>
    </source>
</evidence>
<name>A8IET5_AZOC5</name>
<dbReference type="RefSeq" id="WP_012172056.1">
    <property type="nucleotide sequence ID" value="NC_009937.1"/>
</dbReference>
<dbReference type="PANTHER" id="PTHR43877:SF1">
    <property type="entry name" value="ACETYLTRANSFERASE"/>
    <property type="match status" value="1"/>
</dbReference>
<protein>
    <submittedName>
        <fullName evidence="4">Histone acetyltransferase</fullName>
    </submittedName>
</protein>
<dbReference type="InterPro" id="IPR050832">
    <property type="entry name" value="Bact_Acetyltransf"/>
</dbReference>
<evidence type="ECO:0000259" key="3">
    <source>
        <dbReference type="PROSITE" id="PS51186"/>
    </source>
</evidence>
<dbReference type="KEGG" id="azc:AZC_3533"/>
<evidence type="ECO:0000313" key="5">
    <source>
        <dbReference type="Proteomes" id="UP000000270"/>
    </source>
</evidence>
<dbReference type="InterPro" id="IPR000182">
    <property type="entry name" value="GNAT_dom"/>
</dbReference>
<dbReference type="Pfam" id="PF00583">
    <property type="entry name" value="Acetyltransf_1"/>
    <property type="match status" value="1"/>
</dbReference>
<keyword evidence="1 4" id="KW-0808">Transferase</keyword>
<dbReference type="InterPro" id="IPR016181">
    <property type="entry name" value="Acyl_CoA_acyltransferase"/>
</dbReference>
<evidence type="ECO:0000256" key="1">
    <source>
        <dbReference type="ARBA" id="ARBA00022679"/>
    </source>
</evidence>
<dbReference type="AlphaFoldDB" id="A8IET5"/>
<organism evidence="4 5">
    <name type="scientific">Azorhizobium caulinodans (strain ATCC 43989 / DSM 5975 / JCM 20966 / LMG 6465 / NBRC 14845 / NCIMB 13405 / ORS 571)</name>
    <dbReference type="NCBI Taxonomy" id="438753"/>
    <lineage>
        <taxon>Bacteria</taxon>
        <taxon>Pseudomonadati</taxon>
        <taxon>Pseudomonadota</taxon>
        <taxon>Alphaproteobacteria</taxon>
        <taxon>Hyphomicrobiales</taxon>
        <taxon>Xanthobacteraceae</taxon>
        <taxon>Azorhizobium</taxon>
    </lineage>
</organism>
<dbReference type="CDD" id="cd04301">
    <property type="entry name" value="NAT_SF"/>
    <property type="match status" value="1"/>
</dbReference>
<reference evidence="5" key="2">
    <citation type="submission" date="2007-04" db="EMBL/GenBank/DDBJ databases">
        <title>Complete genome sequence of the nitrogen-fixing bacterium Azorhizobium caulinodans ORS571.</title>
        <authorList>
            <person name="Lee K.B."/>
            <person name="Backer P.D."/>
            <person name="Aono T."/>
            <person name="Liu C.T."/>
            <person name="Suzuki S."/>
            <person name="Suzuki T."/>
            <person name="Kaneko T."/>
            <person name="Yamada M."/>
            <person name="Tabata S."/>
            <person name="Kupfer D.M."/>
            <person name="Najar F.Z."/>
            <person name="Wiley G.B."/>
            <person name="Roe B."/>
            <person name="Binnewies T."/>
            <person name="Ussery D."/>
            <person name="Vereecke D."/>
            <person name="Gevers D."/>
            <person name="Holsters M."/>
            <person name="Oyaizu H."/>
        </authorList>
    </citation>
    <scope>NUCLEOTIDE SEQUENCE [LARGE SCALE GENOMIC DNA]</scope>
    <source>
        <strain evidence="5">ATCC 43989 / DSM 5975 / JCM 20966 / LMG 6465 / NBRC 14845 / NCIMB 13405 / ORS 571</strain>
    </source>
</reference>
<reference evidence="4 5" key="3">
    <citation type="journal article" date="2008" name="BMC Genomics">
        <title>The genome of the versatile nitrogen fixer Azorhizobium caulinodans ORS571.</title>
        <authorList>
            <person name="Lee KB."/>
            <person name="Backer P.D."/>
            <person name="Aono T."/>
            <person name="Liu CT."/>
            <person name="Suzuki S."/>
            <person name="Suzuki T."/>
            <person name="Kaneko T."/>
            <person name="Yamada M."/>
            <person name="Tabata S."/>
            <person name="Kupfer D.M."/>
            <person name="Najar F.Z."/>
            <person name="Wiley G.B."/>
            <person name="Roe B."/>
            <person name="Binnewies T.T."/>
            <person name="Ussery D.W."/>
            <person name="D'Haeze W."/>
            <person name="Herder J.D."/>
            <person name="Gevers D."/>
            <person name="Vereecke D."/>
            <person name="Holsters M."/>
            <person name="Oyaizu H."/>
        </authorList>
    </citation>
    <scope>NUCLEOTIDE SEQUENCE [LARGE SCALE GENOMIC DNA]</scope>
    <source>
        <strain evidence="5">ATCC 43989 / DSM 5975 / JCM 20966 / LMG 6465 / NBRC 14845 / NCIMB 13405 / ORS 571</strain>
    </source>
</reference>
<reference evidence="4 5" key="1">
    <citation type="journal article" date="2007" name="Appl. Environ. Microbiol.">
        <title>Rhizobial factors required for stem nodule maturation and maintenance in Sesbania rostrata-Azorhizobium caulinodans ORS571 symbiosis.</title>
        <authorList>
            <person name="Suzuki S."/>
            <person name="Aono T."/>
            <person name="Lee KB."/>
            <person name="Suzuki T."/>
            <person name="Liu CT."/>
            <person name="Miwa H."/>
            <person name="Wakao S."/>
            <person name="Iki T."/>
            <person name="Oyaizu H."/>
        </authorList>
    </citation>
    <scope>NUCLEOTIDE SEQUENCE [LARGE SCALE GENOMIC DNA]</scope>
    <source>
        <strain evidence="5">ATCC 43989 / DSM 5975 / JCM 20966 / LMG 6465 / NBRC 14845 / NCIMB 13405 / ORS 571</strain>
    </source>
</reference>
<dbReference type="Proteomes" id="UP000000270">
    <property type="component" value="Chromosome"/>
</dbReference>
<gene>
    <name evidence="4" type="primary">hpa2</name>
    <name evidence="4" type="ordered locus">AZC_3533</name>
</gene>
<proteinExistence type="predicted"/>
<dbReference type="GO" id="GO:0016747">
    <property type="term" value="F:acyltransferase activity, transferring groups other than amino-acyl groups"/>
    <property type="evidence" value="ECO:0007669"/>
    <property type="project" value="InterPro"/>
</dbReference>
<evidence type="ECO:0000313" key="4">
    <source>
        <dbReference type="EMBL" id="BAF89531.1"/>
    </source>
</evidence>
<dbReference type="EMBL" id="AP009384">
    <property type="protein sequence ID" value="BAF89531.1"/>
    <property type="molecule type" value="Genomic_DNA"/>
</dbReference>